<name>A0A846HDB7_9CYAN</name>
<evidence type="ECO:0000313" key="2">
    <source>
        <dbReference type="Proteomes" id="UP000031549"/>
    </source>
</evidence>
<dbReference type="Proteomes" id="UP000031549">
    <property type="component" value="Unassembled WGS sequence"/>
</dbReference>
<dbReference type="EMBL" id="JTCM02000065">
    <property type="protein sequence ID" value="NEU75335.1"/>
    <property type="molecule type" value="Genomic_DNA"/>
</dbReference>
<proteinExistence type="predicted"/>
<sequence length="139" mass="15156">MIETNATVVIKSVNESHDLLGSLITYGIAEFSYRGKDGAVIDEISYRAKGIPAVDIKCSGGNSQGIATGYIDLQVNEREGYKEKVASLVIRGFISTGKTIQELVQFESTKEETPDFAQELLEENISSDSDEELSEVPAF</sequence>
<dbReference type="AlphaFoldDB" id="A0A846HDB7"/>
<organism evidence="1 2">
    <name type="scientific">Hassallia byssoidea VB512170</name>
    <dbReference type="NCBI Taxonomy" id="1304833"/>
    <lineage>
        <taxon>Bacteria</taxon>
        <taxon>Bacillati</taxon>
        <taxon>Cyanobacteriota</taxon>
        <taxon>Cyanophyceae</taxon>
        <taxon>Nostocales</taxon>
        <taxon>Tolypothrichaceae</taxon>
        <taxon>Hassallia</taxon>
    </lineage>
</organism>
<evidence type="ECO:0000313" key="1">
    <source>
        <dbReference type="EMBL" id="NEU75335.1"/>
    </source>
</evidence>
<accession>A0A846HDB7</accession>
<keyword evidence="2" id="KW-1185">Reference proteome</keyword>
<gene>
    <name evidence="1" type="ORF">PI95_022950</name>
</gene>
<dbReference type="RefSeq" id="WP_039741465.1">
    <property type="nucleotide sequence ID" value="NZ_JTCM02000065.1"/>
</dbReference>
<reference evidence="1 2" key="1">
    <citation type="journal article" date="2015" name="Genome Announc.">
        <title>Draft Genome Sequence of Cyanobacterium Hassallia byssoidea Strain VB512170, Isolated from Monuments in India.</title>
        <authorList>
            <person name="Singh D."/>
            <person name="Chandrababunaidu M.M."/>
            <person name="Panda A."/>
            <person name="Sen D."/>
            <person name="Bhattacharyya S."/>
            <person name="Adhikary S.P."/>
            <person name="Tripathy S."/>
        </authorList>
    </citation>
    <scope>NUCLEOTIDE SEQUENCE [LARGE SCALE GENOMIC DNA]</scope>
    <source>
        <strain evidence="1 2">VB512170</strain>
    </source>
</reference>
<protein>
    <submittedName>
        <fullName evidence="1">Uncharacterized protein</fullName>
    </submittedName>
</protein>
<comment type="caution">
    <text evidence="1">The sequence shown here is derived from an EMBL/GenBank/DDBJ whole genome shotgun (WGS) entry which is preliminary data.</text>
</comment>